<evidence type="ECO:0000256" key="2">
    <source>
        <dbReference type="ARBA" id="ARBA00023125"/>
    </source>
</evidence>
<evidence type="ECO:0000313" key="6">
    <source>
        <dbReference type="EMBL" id="HIW90939.1"/>
    </source>
</evidence>
<dbReference type="InterPro" id="IPR009057">
    <property type="entry name" value="Homeodomain-like_sf"/>
</dbReference>
<dbReference type="GO" id="GO:0003677">
    <property type="term" value="F:DNA binding"/>
    <property type="evidence" value="ECO:0007669"/>
    <property type="project" value="UniProtKB-UniRule"/>
</dbReference>
<accession>A0A9D1RNN2</accession>
<dbReference type="InterPro" id="IPR036271">
    <property type="entry name" value="Tet_transcr_reg_TetR-rel_C_sf"/>
</dbReference>
<evidence type="ECO:0000259" key="5">
    <source>
        <dbReference type="PROSITE" id="PS50977"/>
    </source>
</evidence>
<reference evidence="6" key="1">
    <citation type="journal article" date="2021" name="PeerJ">
        <title>Extensive microbial diversity within the chicken gut microbiome revealed by metagenomics and culture.</title>
        <authorList>
            <person name="Gilroy R."/>
            <person name="Ravi A."/>
            <person name="Getino M."/>
            <person name="Pursley I."/>
            <person name="Horton D.L."/>
            <person name="Alikhan N.F."/>
            <person name="Baker D."/>
            <person name="Gharbi K."/>
            <person name="Hall N."/>
            <person name="Watson M."/>
            <person name="Adriaenssens E.M."/>
            <person name="Foster-Nyarko E."/>
            <person name="Jarju S."/>
            <person name="Secka A."/>
            <person name="Antonio M."/>
            <person name="Oren A."/>
            <person name="Chaudhuri R.R."/>
            <person name="La Ragione R."/>
            <person name="Hildebrand F."/>
            <person name="Pallen M.J."/>
        </authorList>
    </citation>
    <scope>NUCLEOTIDE SEQUENCE</scope>
    <source>
        <strain evidence="6">CHK32-1732</strain>
    </source>
</reference>
<protein>
    <submittedName>
        <fullName evidence="6">TetR/AcrR family transcriptional regulator</fullName>
    </submittedName>
</protein>
<feature type="domain" description="HTH tetR-type" evidence="5">
    <location>
        <begin position="9"/>
        <end position="69"/>
    </location>
</feature>
<dbReference type="Gene3D" id="1.10.357.10">
    <property type="entry name" value="Tetracycline Repressor, domain 2"/>
    <property type="match status" value="1"/>
</dbReference>
<evidence type="ECO:0000256" key="3">
    <source>
        <dbReference type="ARBA" id="ARBA00023163"/>
    </source>
</evidence>
<evidence type="ECO:0000256" key="1">
    <source>
        <dbReference type="ARBA" id="ARBA00023015"/>
    </source>
</evidence>
<dbReference type="SUPFAM" id="SSF48498">
    <property type="entry name" value="Tetracyclin repressor-like, C-terminal domain"/>
    <property type="match status" value="1"/>
</dbReference>
<gene>
    <name evidence="6" type="ORF">H9870_04670</name>
</gene>
<dbReference type="SUPFAM" id="SSF46689">
    <property type="entry name" value="Homeodomain-like"/>
    <property type="match status" value="1"/>
</dbReference>
<keyword evidence="2 4" id="KW-0238">DNA-binding</keyword>
<keyword evidence="1" id="KW-0805">Transcription regulation</keyword>
<dbReference type="InterPro" id="IPR001647">
    <property type="entry name" value="HTH_TetR"/>
</dbReference>
<dbReference type="Pfam" id="PF00440">
    <property type="entry name" value="TetR_N"/>
    <property type="match status" value="1"/>
</dbReference>
<reference evidence="6" key="2">
    <citation type="submission" date="2021-04" db="EMBL/GenBank/DDBJ databases">
        <authorList>
            <person name="Gilroy R."/>
        </authorList>
    </citation>
    <scope>NUCLEOTIDE SEQUENCE</scope>
    <source>
        <strain evidence="6">CHK32-1732</strain>
    </source>
</reference>
<proteinExistence type="predicted"/>
<dbReference type="PANTHER" id="PTHR47506:SF1">
    <property type="entry name" value="HTH-TYPE TRANSCRIPTIONAL REGULATOR YJDC"/>
    <property type="match status" value="1"/>
</dbReference>
<dbReference type="AlphaFoldDB" id="A0A9D1RNN2"/>
<evidence type="ECO:0000313" key="7">
    <source>
        <dbReference type="Proteomes" id="UP000824190"/>
    </source>
</evidence>
<keyword evidence="3" id="KW-0804">Transcription</keyword>
<dbReference type="Proteomes" id="UP000824190">
    <property type="component" value="Unassembled WGS sequence"/>
</dbReference>
<dbReference type="PROSITE" id="PS50977">
    <property type="entry name" value="HTH_TETR_2"/>
    <property type="match status" value="1"/>
</dbReference>
<organism evidence="6 7">
    <name type="scientific">Candidatus Corynebacterium avicola</name>
    <dbReference type="NCBI Taxonomy" id="2838527"/>
    <lineage>
        <taxon>Bacteria</taxon>
        <taxon>Bacillati</taxon>
        <taxon>Actinomycetota</taxon>
        <taxon>Actinomycetes</taxon>
        <taxon>Mycobacteriales</taxon>
        <taxon>Corynebacteriaceae</taxon>
        <taxon>Corynebacterium</taxon>
    </lineage>
</organism>
<comment type="caution">
    <text evidence="6">The sequence shown here is derived from an EMBL/GenBank/DDBJ whole genome shotgun (WGS) entry which is preliminary data.</text>
</comment>
<feature type="DNA-binding region" description="H-T-H motif" evidence="4">
    <location>
        <begin position="32"/>
        <end position="51"/>
    </location>
</feature>
<dbReference type="EMBL" id="DXGC01000044">
    <property type="protein sequence ID" value="HIW90939.1"/>
    <property type="molecule type" value="Genomic_DNA"/>
</dbReference>
<evidence type="ECO:0000256" key="4">
    <source>
        <dbReference type="PROSITE-ProRule" id="PRU00335"/>
    </source>
</evidence>
<dbReference type="PANTHER" id="PTHR47506">
    <property type="entry name" value="TRANSCRIPTIONAL REGULATORY PROTEIN"/>
    <property type="match status" value="1"/>
</dbReference>
<name>A0A9D1RNN2_9CORY</name>
<sequence length="199" mass="21744">MPANTPLTNPTRDRIAAGLQRGFAEHGFAGRSVDELREWSGVSLRTLYKYFPSREAMVIGALEYRGATYMTWIADAPGPDHGEDHVLHILVRLHDWLTGVANIGCFFGNAMSEYPVSKDIEEITLRHKAQIVDVIRTRIVEIAPDTVPGSDIDRLADTLFLLHEGATQAARYQGVDTAIDAAMRAARAAMAAAGIGGQR</sequence>